<keyword evidence="2" id="KW-1185">Reference proteome</keyword>
<dbReference type="OrthoDB" id="10666848at2759"/>
<dbReference type="Proteomes" id="UP000192578">
    <property type="component" value="Unassembled WGS sequence"/>
</dbReference>
<organism evidence="1 2">
    <name type="scientific">Hypsibius exemplaris</name>
    <name type="common">Freshwater tardigrade</name>
    <dbReference type="NCBI Taxonomy" id="2072580"/>
    <lineage>
        <taxon>Eukaryota</taxon>
        <taxon>Metazoa</taxon>
        <taxon>Ecdysozoa</taxon>
        <taxon>Tardigrada</taxon>
        <taxon>Eutardigrada</taxon>
        <taxon>Parachela</taxon>
        <taxon>Hypsibioidea</taxon>
        <taxon>Hypsibiidae</taxon>
        <taxon>Hypsibius</taxon>
    </lineage>
</organism>
<proteinExistence type="predicted"/>
<accession>A0A9X6RLN1</accession>
<evidence type="ECO:0000313" key="2">
    <source>
        <dbReference type="Proteomes" id="UP000192578"/>
    </source>
</evidence>
<name>A0A9X6RLN1_HYPEX</name>
<dbReference type="AlphaFoldDB" id="A0A9X6RLN1"/>
<dbReference type="EMBL" id="MTYJ01000269">
    <property type="protein sequence ID" value="OWA52459.1"/>
    <property type="molecule type" value="Genomic_DNA"/>
</dbReference>
<evidence type="ECO:0008006" key="3">
    <source>
        <dbReference type="Google" id="ProtNLM"/>
    </source>
</evidence>
<sequence>MTYYQQEPGQLYHPPQQQPFQLTPPMMAYYYLPHQPLSPPTSPTMFFQPSPYIPPRLPAPVIMWDFDTAPVGSGGRTELALESLVQLCRVMGYWERPTIRFCYTRQKFHYPGREQAITQIRRLCKVADVKTKTADDDREATRAQIRWRIRQHREEQDGSLLLLLSGDPNLIEWHKELAYSNPYQAWSAAHICPYGLNKDAWSVVSRALPLFWWHFNFGVDLSRL</sequence>
<reference evidence="2" key="1">
    <citation type="submission" date="2017-01" db="EMBL/GenBank/DDBJ databases">
        <title>Comparative genomics of anhydrobiosis in the tardigrade Hypsibius dujardini.</title>
        <authorList>
            <person name="Yoshida Y."/>
            <person name="Koutsovoulos G."/>
            <person name="Laetsch D."/>
            <person name="Stevens L."/>
            <person name="Kumar S."/>
            <person name="Horikawa D."/>
            <person name="Ishino K."/>
            <person name="Komine S."/>
            <person name="Tomita M."/>
            <person name="Blaxter M."/>
            <person name="Arakawa K."/>
        </authorList>
    </citation>
    <scope>NUCLEOTIDE SEQUENCE [LARGE SCALE GENOMIC DNA]</scope>
    <source>
        <strain evidence="2">Z151</strain>
    </source>
</reference>
<protein>
    <recommendedName>
        <fullName evidence="3">NYN domain-containing protein</fullName>
    </recommendedName>
</protein>
<evidence type="ECO:0000313" key="1">
    <source>
        <dbReference type="EMBL" id="OWA52459.1"/>
    </source>
</evidence>
<comment type="caution">
    <text evidence="1">The sequence shown here is derived from an EMBL/GenBank/DDBJ whole genome shotgun (WGS) entry which is preliminary data.</text>
</comment>
<gene>
    <name evidence="1" type="ORF">BV898_16912</name>
</gene>